<proteinExistence type="predicted"/>
<feature type="region of interest" description="Disordered" evidence="1">
    <location>
        <begin position="24"/>
        <end position="83"/>
    </location>
</feature>
<protein>
    <submittedName>
        <fullName evidence="2">Uncharacterized protein</fullName>
    </submittedName>
</protein>
<feature type="compositionally biased region" description="Basic and acidic residues" evidence="1">
    <location>
        <begin position="117"/>
        <end position="132"/>
    </location>
</feature>
<dbReference type="Proteomes" id="UP001159641">
    <property type="component" value="Unassembled WGS sequence"/>
</dbReference>
<organism evidence="2 3">
    <name type="scientific">Eschrichtius robustus</name>
    <name type="common">California gray whale</name>
    <name type="synonym">Eschrichtius gibbosus</name>
    <dbReference type="NCBI Taxonomy" id="9764"/>
    <lineage>
        <taxon>Eukaryota</taxon>
        <taxon>Metazoa</taxon>
        <taxon>Chordata</taxon>
        <taxon>Craniata</taxon>
        <taxon>Vertebrata</taxon>
        <taxon>Euteleostomi</taxon>
        <taxon>Mammalia</taxon>
        <taxon>Eutheria</taxon>
        <taxon>Laurasiatheria</taxon>
        <taxon>Artiodactyla</taxon>
        <taxon>Whippomorpha</taxon>
        <taxon>Cetacea</taxon>
        <taxon>Mysticeti</taxon>
        <taxon>Eschrichtiidae</taxon>
        <taxon>Eschrichtius</taxon>
    </lineage>
</organism>
<name>A0AB34GE50_ESCRO</name>
<dbReference type="EMBL" id="JAIQCJ010002315">
    <property type="protein sequence ID" value="KAJ8777367.1"/>
    <property type="molecule type" value="Genomic_DNA"/>
</dbReference>
<feature type="region of interest" description="Disordered" evidence="1">
    <location>
        <begin position="403"/>
        <end position="426"/>
    </location>
</feature>
<feature type="compositionally biased region" description="Polar residues" evidence="1">
    <location>
        <begin position="34"/>
        <end position="44"/>
    </location>
</feature>
<evidence type="ECO:0000313" key="2">
    <source>
        <dbReference type="EMBL" id="KAJ8777367.1"/>
    </source>
</evidence>
<comment type="caution">
    <text evidence="2">The sequence shown here is derived from an EMBL/GenBank/DDBJ whole genome shotgun (WGS) entry which is preliminary data.</text>
</comment>
<sequence length="426" mass="45816">MAMGLSPQAAHQCRQELGRELKGLGELGAVTDGTPFSSQTSQKSCEAEPRVLPSESLLQEDDPEPPSRQLQATGSRDSEPRSNLYLSHGPLVALEYLPFFRTYGQLLAEEELAPRPEVCRDRGGDQSIREEFPEPPSGFFPHYRSKEESFPSLALPGRWCAGSHDPPTRRELQACCCCRVTVSGRCSAGPAGPDLISGLSHSPTRCPILLVSAGHSRDSGLDAPVSSDVAFGGQALCASGFVPYHRTPEEWLRTSPGPPACPLWGQEPTGKLPTPGAASLCGSRSWGRQEPPENSPQRLMISTQAVKWLGVRFPEFSLPWNWSWPGTAAFRPSFSLPAGGPQAPAGSPVGLERRPCTLLASGCTPGSDSAEGRAQPAPYVQPHPQEVTLPPRLLPLISPSWETCPVESSCPQSASTKQKEQGWLDT</sequence>
<keyword evidence="3" id="KW-1185">Reference proteome</keyword>
<feature type="region of interest" description="Disordered" evidence="1">
    <location>
        <begin position="117"/>
        <end position="137"/>
    </location>
</feature>
<feature type="compositionally biased region" description="Basic and acidic residues" evidence="1">
    <location>
        <begin position="417"/>
        <end position="426"/>
    </location>
</feature>
<reference evidence="2 3" key="1">
    <citation type="submission" date="2022-11" db="EMBL/GenBank/DDBJ databases">
        <title>Whole genome sequence of Eschrichtius robustus ER-17-0199.</title>
        <authorList>
            <person name="Bruniche-Olsen A."/>
            <person name="Black A.N."/>
            <person name="Fields C.J."/>
            <person name="Walden K."/>
            <person name="Dewoody J.A."/>
        </authorList>
    </citation>
    <scope>NUCLEOTIDE SEQUENCE [LARGE SCALE GENOMIC DNA]</scope>
    <source>
        <strain evidence="2">ER-17-0199</strain>
        <tissue evidence="2">Blubber</tissue>
    </source>
</reference>
<evidence type="ECO:0000256" key="1">
    <source>
        <dbReference type="SAM" id="MobiDB-lite"/>
    </source>
</evidence>
<accession>A0AB34GE50</accession>
<gene>
    <name evidence="2" type="ORF">J1605_014750</name>
</gene>
<evidence type="ECO:0000313" key="3">
    <source>
        <dbReference type="Proteomes" id="UP001159641"/>
    </source>
</evidence>
<dbReference type="AlphaFoldDB" id="A0AB34GE50"/>